<evidence type="ECO:0000259" key="12">
    <source>
        <dbReference type="Pfam" id="PF00465"/>
    </source>
</evidence>
<feature type="binding site" evidence="11">
    <location>
        <begin position="117"/>
        <end position="120"/>
    </location>
    <ligand>
        <name>NAD(+)</name>
        <dbReference type="ChEBI" id="CHEBI:57540"/>
    </ligand>
</feature>
<evidence type="ECO:0000256" key="1">
    <source>
        <dbReference type="ARBA" id="ARBA00007358"/>
    </source>
</evidence>
<proteinExistence type="inferred from homology"/>
<evidence type="ECO:0000256" key="2">
    <source>
        <dbReference type="ARBA" id="ARBA00022723"/>
    </source>
</evidence>
<dbReference type="EMBL" id="MSCJ01000001">
    <property type="protein sequence ID" value="PQJ66109.1"/>
    <property type="molecule type" value="Genomic_DNA"/>
</dbReference>
<protein>
    <recommendedName>
        <fullName evidence="7">Glycerol dehydrogenase</fullName>
        <ecNumber evidence="6">1.1.1.6</ecNumber>
    </recommendedName>
</protein>
<dbReference type="PANTHER" id="PTHR43616:SF5">
    <property type="entry name" value="GLYCEROL DEHYDROGENASE 1"/>
    <property type="match status" value="1"/>
</dbReference>
<dbReference type="EC" id="1.1.1.6" evidence="6"/>
<dbReference type="NCBIfam" id="NF006941">
    <property type="entry name" value="PRK09423.1"/>
    <property type="match status" value="1"/>
</dbReference>
<dbReference type="InterPro" id="IPR001670">
    <property type="entry name" value="ADH_Fe/GldA"/>
</dbReference>
<dbReference type="OrthoDB" id="5198708at2"/>
<comment type="catalytic activity">
    <reaction evidence="8">
        <text>glycerol + NAD(+) = dihydroxyacetone + NADH + H(+)</text>
        <dbReference type="Rhea" id="RHEA:13769"/>
        <dbReference type="ChEBI" id="CHEBI:15378"/>
        <dbReference type="ChEBI" id="CHEBI:16016"/>
        <dbReference type="ChEBI" id="CHEBI:17754"/>
        <dbReference type="ChEBI" id="CHEBI:57540"/>
        <dbReference type="ChEBI" id="CHEBI:57945"/>
        <dbReference type="EC" id="1.1.1.6"/>
    </reaction>
</comment>
<keyword evidence="2 9" id="KW-0479">Metal-binding</keyword>
<dbReference type="PROSITE" id="PS00913">
    <property type="entry name" value="ADH_IRON_1"/>
    <property type="match status" value="1"/>
</dbReference>
<feature type="binding site" evidence="11">
    <location>
        <position position="126"/>
    </location>
    <ligand>
        <name>NAD(+)</name>
        <dbReference type="ChEBI" id="CHEBI:57540"/>
    </ligand>
</feature>
<feature type="binding site" evidence="11">
    <location>
        <position position="38"/>
    </location>
    <ligand>
        <name>NAD(+)</name>
        <dbReference type="ChEBI" id="CHEBI:57540"/>
    </ligand>
</feature>
<feature type="binding site" evidence="11">
    <location>
        <begin position="95"/>
        <end position="99"/>
    </location>
    <ligand>
        <name>NAD(+)</name>
        <dbReference type="ChEBI" id="CHEBI:57540"/>
    </ligand>
</feature>
<evidence type="ECO:0000256" key="7">
    <source>
        <dbReference type="ARBA" id="ARBA00040132"/>
    </source>
</evidence>
<dbReference type="Proteomes" id="UP000238730">
    <property type="component" value="Unassembled WGS sequence"/>
</dbReference>
<evidence type="ECO:0000256" key="9">
    <source>
        <dbReference type="PIRSR" id="PIRSR000112-1"/>
    </source>
</evidence>
<dbReference type="RefSeq" id="WP_105059545.1">
    <property type="nucleotide sequence ID" value="NZ_MSCJ01000001.1"/>
</dbReference>
<comment type="pathway">
    <text evidence="5">Polyol metabolism; glycerol fermentation; glycerone phosphate from glycerol (oxidative route): step 1/2.</text>
</comment>
<evidence type="ECO:0000256" key="4">
    <source>
        <dbReference type="ARBA" id="ARBA00023027"/>
    </source>
</evidence>
<evidence type="ECO:0000256" key="3">
    <source>
        <dbReference type="ARBA" id="ARBA00023002"/>
    </source>
</evidence>
<dbReference type="Gene3D" id="1.20.1090.10">
    <property type="entry name" value="Dehydroquinate synthase-like - alpha domain"/>
    <property type="match status" value="1"/>
</dbReference>
<dbReference type="PANTHER" id="PTHR43616">
    <property type="entry name" value="GLYCEROL DEHYDROGENASE"/>
    <property type="match status" value="1"/>
</dbReference>
<evidence type="ECO:0000313" key="14">
    <source>
        <dbReference type="Proteomes" id="UP000238730"/>
    </source>
</evidence>
<dbReference type="GO" id="GO:0008888">
    <property type="term" value="F:glycerol dehydrogenase (NAD+) activity"/>
    <property type="evidence" value="ECO:0007669"/>
    <property type="project" value="UniProtKB-EC"/>
</dbReference>
<sequence>MIPRSITSPKKFIIGQDLLSQLDVFIKDFGNNALLICDDFILERVQQEAVPCLELAGIKACCEKFQYECTDNEIERLRKIVTTQNANVVVGIGGGKTMDVAKAVAHYGNASVVIFPTIASSDAPCTAVSVIYKESGEFDRYLLLPQNPDVVLADTRIIAQAPEKYFAAGIGDALATFFETRACCYAAGLNLVQKRVSRTGLGMALMCYELIVDNVEMAMEALRRQEVTPALEEMVEAIVYLSGVAAESGGIACAHAICNGMSSLEKFKHIQHGEKVAFGLLVQLVLEKADIEEIENVIYVIKMAGLPLTLADFGIDEWVEDDWRQIVDIACSPSNSMSNMPVAVSAEQVYQAVIAANELAQRYHD</sequence>
<feature type="domain" description="Alcohol dehydrogenase iron-type/glycerol dehydrogenase GldA" evidence="12">
    <location>
        <begin position="9"/>
        <end position="155"/>
    </location>
</feature>
<name>A0A2S7VVG8_PHOAN</name>
<keyword evidence="9" id="KW-0862">Zinc</keyword>
<dbReference type="AlphaFoldDB" id="A0A2S7VVG8"/>
<evidence type="ECO:0000256" key="8">
    <source>
        <dbReference type="ARBA" id="ARBA00049006"/>
    </source>
</evidence>
<keyword evidence="4 11" id="KW-0520">NAD</keyword>
<dbReference type="Pfam" id="PF00465">
    <property type="entry name" value="Fe-ADH"/>
    <property type="match status" value="1"/>
</dbReference>
<feature type="binding site" evidence="10">
    <location>
        <position position="122"/>
    </location>
    <ligand>
        <name>glycerol</name>
        <dbReference type="ChEBI" id="CHEBI:17754"/>
    </ligand>
</feature>
<feature type="binding site" evidence="9">
    <location>
        <position position="255"/>
    </location>
    <ligand>
        <name>glycerol</name>
        <dbReference type="ChEBI" id="CHEBI:17754"/>
    </ligand>
</feature>
<feature type="binding site" evidence="11">
    <location>
        <position position="132"/>
    </location>
    <ligand>
        <name>NAD(+)</name>
        <dbReference type="ChEBI" id="CHEBI:57540"/>
    </ligand>
</feature>
<reference evidence="13 14" key="1">
    <citation type="submission" date="2016-12" db="EMBL/GenBank/DDBJ databases">
        <title>Diversity of luminous bacteria.</title>
        <authorList>
            <person name="Yoshizawa S."/>
            <person name="Kogure K."/>
        </authorList>
    </citation>
    <scope>NUCLEOTIDE SEQUENCE [LARGE SCALE GENOMIC DNA]</scope>
    <source>
        <strain evidence="13 14">LC1-200</strain>
    </source>
</reference>
<feature type="binding site" evidence="9">
    <location>
        <position position="272"/>
    </location>
    <ligand>
        <name>glycerol</name>
        <dbReference type="ChEBI" id="CHEBI:17754"/>
    </ligand>
</feature>
<evidence type="ECO:0000256" key="11">
    <source>
        <dbReference type="PIRSR" id="PIRSR000112-3"/>
    </source>
</evidence>
<evidence type="ECO:0000313" key="13">
    <source>
        <dbReference type="EMBL" id="PQJ66109.1"/>
    </source>
</evidence>
<comment type="caution">
    <text evidence="13">The sequence shown here is derived from an EMBL/GenBank/DDBJ whole genome shotgun (WGS) entry which is preliminary data.</text>
</comment>
<organism evidence="13 14">
    <name type="scientific">Photobacterium angustum</name>
    <dbReference type="NCBI Taxonomy" id="661"/>
    <lineage>
        <taxon>Bacteria</taxon>
        <taxon>Pseudomonadati</taxon>
        <taxon>Pseudomonadota</taxon>
        <taxon>Gammaproteobacteria</taxon>
        <taxon>Vibrionales</taxon>
        <taxon>Vibrionaceae</taxon>
        <taxon>Photobacterium</taxon>
    </lineage>
</organism>
<keyword evidence="3" id="KW-0560">Oxidoreductase</keyword>
<dbReference type="InterPro" id="IPR016205">
    <property type="entry name" value="Glycerol_DH"/>
</dbReference>
<evidence type="ECO:0000256" key="5">
    <source>
        <dbReference type="ARBA" id="ARBA00037918"/>
    </source>
</evidence>
<gene>
    <name evidence="13" type="ORF">BTO08_01040</name>
</gene>
<evidence type="ECO:0000256" key="10">
    <source>
        <dbReference type="PIRSR" id="PIRSR000112-2"/>
    </source>
</evidence>
<dbReference type="GO" id="GO:0046872">
    <property type="term" value="F:metal ion binding"/>
    <property type="evidence" value="ECO:0007669"/>
    <property type="project" value="UniProtKB-KW"/>
</dbReference>
<feature type="binding site" evidence="9">
    <location>
        <position position="172"/>
    </location>
    <ligand>
        <name>glycerol</name>
        <dbReference type="ChEBI" id="CHEBI:17754"/>
    </ligand>
</feature>
<comment type="similarity">
    <text evidence="1">Belongs to the iron-containing alcohol dehydrogenase family.</text>
</comment>
<dbReference type="PIRSF" id="PIRSF000112">
    <property type="entry name" value="Glycerol_dehydrogenase"/>
    <property type="match status" value="1"/>
</dbReference>
<comment type="cofactor">
    <cofactor evidence="9">
        <name>Zn(2+)</name>
        <dbReference type="ChEBI" id="CHEBI:29105"/>
    </cofactor>
    <text evidence="9">Binds 1 zinc ion per subunit.</text>
</comment>
<evidence type="ECO:0000256" key="6">
    <source>
        <dbReference type="ARBA" id="ARBA00039147"/>
    </source>
</evidence>
<dbReference type="SUPFAM" id="SSF56796">
    <property type="entry name" value="Dehydroquinate synthase-like"/>
    <property type="match status" value="1"/>
</dbReference>
<dbReference type="InterPro" id="IPR018211">
    <property type="entry name" value="ADH_Fe_CS"/>
</dbReference>
<dbReference type="Gene3D" id="3.40.50.1970">
    <property type="match status" value="1"/>
</dbReference>
<dbReference type="CDD" id="cd08170">
    <property type="entry name" value="GlyDH"/>
    <property type="match status" value="1"/>
</dbReference>
<accession>A0A2S7VVG8</accession>